<sequence>MDLSFSFDRDAEPVAWPGDLAVLMIGVQARQSASPTATAQAAGDAVQRPKPSEFAPRDGSFNGQVAAAITRWKDE</sequence>
<keyword evidence="3" id="KW-1185">Reference proteome</keyword>
<evidence type="ECO:0000256" key="1">
    <source>
        <dbReference type="SAM" id="MobiDB-lite"/>
    </source>
</evidence>
<evidence type="ECO:0000313" key="2">
    <source>
        <dbReference type="EMBL" id="MBM6577324.1"/>
    </source>
</evidence>
<comment type="caution">
    <text evidence="2">The sequence shown here is derived from an EMBL/GenBank/DDBJ whole genome shotgun (WGS) entry which is preliminary data.</text>
</comment>
<evidence type="ECO:0000313" key="3">
    <source>
        <dbReference type="Proteomes" id="UP000763641"/>
    </source>
</evidence>
<reference evidence="2 3" key="1">
    <citation type="submission" date="2020-12" db="EMBL/GenBank/DDBJ databases">
        <title>Sphingomonas sp.</title>
        <authorList>
            <person name="Kim M.K."/>
        </authorList>
    </citation>
    <scope>NUCLEOTIDE SEQUENCE [LARGE SCALE GENOMIC DNA]</scope>
    <source>
        <strain evidence="2 3">BT552</strain>
    </source>
</reference>
<accession>A0ABS2D8R4</accession>
<dbReference type="Proteomes" id="UP000763641">
    <property type="component" value="Unassembled WGS sequence"/>
</dbReference>
<organism evidence="2 3">
    <name type="scientific">Sphingomonas longa</name>
    <dbReference type="NCBI Taxonomy" id="2778730"/>
    <lineage>
        <taxon>Bacteria</taxon>
        <taxon>Pseudomonadati</taxon>
        <taxon>Pseudomonadota</taxon>
        <taxon>Alphaproteobacteria</taxon>
        <taxon>Sphingomonadales</taxon>
        <taxon>Sphingomonadaceae</taxon>
        <taxon>Sphingomonas</taxon>
    </lineage>
</organism>
<dbReference type="EMBL" id="JAFEMC010000003">
    <property type="protein sequence ID" value="MBM6577324.1"/>
    <property type="molecule type" value="Genomic_DNA"/>
</dbReference>
<proteinExistence type="predicted"/>
<feature type="compositionally biased region" description="Low complexity" evidence="1">
    <location>
        <begin position="33"/>
        <end position="48"/>
    </location>
</feature>
<dbReference type="RefSeq" id="WP_204199414.1">
    <property type="nucleotide sequence ID" value="NZ_JAFEMC010000003.1"/>
</dbReference>
<name>A0ABS2D8R4_9SPHN</name>
<gene>
    <name evidence="2" type="ORF">ILT43_13150</name>
</gene>
<feature type="region of interest" description="Disordered" evidence="1">
    <location>
        <begin position="33"/>
        <end position="60"/>
    </location>
</feature>
<protein>
    <submittedName>
        <fullName evidence="2">Uncharacterized protein</fullName>
    </submittedName>
</protein>